<organism evidence="1 2">
    <name type="scientific">Penicillium nalgiovense</name>
    <dbReference type="NCBI Taxonomy" id="60175"/>
    <lineage>
        <taxon>Eukaryota</taxon>
        <taxon>Fungi</taxon>
        <taxon>Dikarya</taxon>
        <taxon>Ascomycota</taxon>
        <taxon>Pezizomycotina</taxon>
        <taxon>Eurotiomycetes</taxon>
        <taxon>Eurotiomycetidae</taxon>
        <taxon>Eurotiales</taxon>
        <taxon>Aspergillaceae</taxon>
        <taxon>Penicillium</taxon>
    </lineage>
</organism>
<evidence type="ECO:0000313" key="2">
    <source>
        <dbReference type="Proteomes" id="UP000191691"/>
    </source>
</evidence>
<sequence>MAHELVSHDRPLARLQRYCHIDEALDTNSTQRTNQAPRVNLDRRKYGSAMQIPGTTHGTVDHGGSICGLEKKSEGSARVQTRSTNPNLTVVRARCNSGLCYLGGIAGAGDYLEYHTEFWQQRSDPRFSCPRKRVIGPPSSGKTLLSLSGLWNVLEAMPSVLHLPRRRYTLFEPDPSSPYLLQPDGQSANSSR</sequence>
<protein>
    <submittedName>
        <fullName evidence="1">Uncharacterized protein</fullName>
    </submittedName>
</protein>
<accession>A0A1V6WU25</accession>
<dbReference type="AlphaFoldDB" id="A0A1V6WU25"/>
<name>A0A1V6WU25_PENNA</name>
<reference evidence="2" key="1">
    <citation type="journal article" date="2017" name="Nat. Microbiol.">
        <title>Global analysis of biosynthetic gene clusters reveals vast potential of secondary metabolite production in Penicillium species.</title>
        <authorList>
            <person name="Nielsen J.C."/>
            <person name="Grijseels S."/>
            <person name="Prigent S."/>
            <person name="Ji B."/>
            <person name="Dainat J."/>
            <person name="Nielsen K.F."/>
            <person name="Frisvad J.C."/>
            <person name="Workman M."/>
            <person name="Nielsen J."/>
        </authorList>
    </citation>
    <scope>NUCLEOTIDE SEQUENCE [LARGE SCALE GENOMIC DNA]</scope>
    <source>
        <strain evidence="2">IBT 13039</strain>
    </source>
</reference>
<gene>
    <name evidence="1" type="ORF">PENNAL_c0189G01707</name>
</gene>
<comment type="caution">
    <text evidence="1">The sequence shown here is derived from an EMBL/GenBank/DDBJ whole genome shotgun (WGS) entry which is preliminary data.</text>
</comment>
<dbReference type="EMBL" id="MOOB01000189">
    <property type="protein sequence ID" value="OQE66352.1"/>
    <property type="molecule type" value="Genomic_DNA"/>
</dbReference>
<proteinExistence type="predicted"/>
<evidence type="ECO:0000313" key="1">
    <source>
        <dbReference type="EMBL" id="OQE66352.1"/>
    </source>
</evidence>
<keyword evidence="2" id="KW-1185">Reference proteome</keyword>
<dbReference type="Proteomes" id="UP000191691">
    <property type="component" value="Unassembled WGS sequence"/>
</dbReference>